<dbReference type="EMBL" id="KZ819670">
    <property type="protein sequence ID" value="PWN26865.1"/>
    <property type="molecule type" value="Genomic_DNA"/>
</dbReference>
<dbReference type="RefSeq" id="XP_025361477.1">
    <property type="nucleotide sequence ID" value="XM_025506457.1"/>
</dbReference>
<feature type="compositionally biased region" description="Basic and acidic residues" evidence="1">
    <location>
        <begin position="740"/>
        <end position="750"/>
    </location>
</feature>
<feature type="region of interest" description="Disordered" evidence="1">
    <location>
        <begin position="201"/>
        <end position="233"/>
    </location>
</feature>
<evidence type="ECO:0000313" key="2">
    <source>
        <dbReference type="EMBL" id="PWN26865.1"/>
    </source>
</evidence>
<gene>
    <name evidence="2" type="ORF">BDZ90DRAFT_232960</name>
</gene>
<evidence type="ECO:0000313" key="3">
    <source>
        <dbReference type="Proteomes" id="UP000245884"/>
    </source>
</evidence>
<keyword evidence="3" id="KW-1185">Reference proteome</keyword>
<dbReference type="AlphaFoldDB" id="A0A316UUS3"/>
<feature type="region of interest" description="Disordered" evidence="1">
    <location>
        <begin position="528"/>
        <end position="581"/>
    </location>
</feature>
<reference evidence="2 3" key="1">
    <citation type="journal article" date="2018" name="Mol. Biol. Evol.">
        <title>Broad Genomic Sampling Reveals a Smut Pathogenic Ancestry of the Fungal Clade Ustilaginomycotina.</title>
        <authorList>
            <person name="Kijpornyongpan T."/>
            <person name="Mondo S.J."/>
            <person name="Barry K."/>
            <person name="Sandor L."/>
            <person name="Lee J."/>
            <person name="Lipzen A."/>
            <person name="Pangilinan J."/>
            <person name="LaButti K."/>
            <person name="Hainaut M."/>
            <person name="Henrissat B."/>
            <person name="Grigoriev I.V."/>
            <person name="Spatafora J.W."/>
            <person name="Aime M.C."/>
        </authorList>
    </citation>
    <scope>NUCLEOTIDE SEQUENCE [LARGE SCALE GENOMIC DNA]</scope>
    <source>
        <strain evidence="2 3">MCA 5214</strain>
    </source>
</reference>
<organism evidence="2 3">
    <name type="scientific">Jaminaea rosea</name>
    <dbReference type="NCBI Taxonomy" id="1569628"/>
    <lineage>
        <taxon>Eukaryota</taxon>
        <taxon>Fungi</taxon>
        <taxon>Dikarya</taxon>
        <taxon>Basidiomycota</taxon>
        <taxon>Ustilaginomycotina</taxon>
        <taxon>Exobasidiomycetes</taxon>
        <taxon>Microstromatales</taxon>
        <taxon>Microstromatales incertae sedis</taxon>
        <taxon>Jaminaea</taxon>
    </lineage>
</organism>
<feature type="region of interest" description="Disordered" evidence="1">
    <location>
        <begin position="834"/>
        <end position="860"/>
    </location>
</feature>
<proteinExistence type="predicted"/>
<protein>
    <submittedName>
        <fullName evidence="2">Uncharacterized protein</fullName>
    </submittedName>
</protein>
<dbReference type="GeneID" id="37028280"/>
<feature type="compositionally biased region" description="Polar residues" evidence="1">
    <location>
        <begin position="841"/>
        <end position="856"/>
    </location>
</feature>
<name>A0A316UUS3_9BASI</name>
<feature type="compositionally biased region" description="Polar residues" evidence="1">
    <location>
        <begin position="695"/>
        <end position="708"/>
    </location>
</feature>
<feature type="region of interest" description="Disordered" evidence="1">
    <location>
        <begin position="687"/>
        <end position="762"/>
    </location>
</feature>
<evidence type="ECO:0000256" key="1">
    <source>
        <dbReference type="SAM" id="MobiDB-lite"/>
    </source>
</evidence>
<sequence>MRDRHLTLLPEPLYPGVNPARTPQDVGILPSDGEQFSIQDRIARERLEASKRSIEIYKGTMRAQKRTKAVEAKESWRPAEQILLEEARRIFVPSLSHFDEPAAISRRSLLATQKRKNERQPQVPLIKELVALRPGPLSLPFPADEDVKEEQVKTFDELFSLDLKIPTEHVLVVKNLMAQARSASRWRPVAGEPLLDLELPQEHSSGEDTLATPLSPPLIPRSRNKGNAASRDVHNVPGLLSDVLSEAFSQHLQLEAPRQNLPPPLPVGGRGSLDESHSFLDLKLEGPSTGTSGQYEALPARTYPPVRIQSDLFDASEDRPLTRIHRSTTSTSDSTADLISSLTDSEPRAPLNLDDSTLPKLSVGWGSASKTKSGCLDLEEKLETMGNILRFEVPRLSVSPPKPARHDQRGSLLPTDLSLTHLVGSSRVTSQSCPLQPLPGLRSLNIDLGERWWRGPRTGPHSNGGPWPFGEQRELLGSSEAAERMIEDINNKIEHQRHTTQANFVLPRRPATPIGLVEDEEPLKKRVSEYEDNEAPRWATTPGQPDESSLEAKAQLPAENESQDELRTPSPVVEAKEEEGSDIFDWQQWEDDAVASQLIAVAAVEREMSKTISREDAPHRPVSTLAELPPKDHERREDHPAAFPIFFGQQVEQGGPSSIDPEATTLRQAQTQSTAGQAVATSRAALDMTSGHRWPSTTRRWSPCSTAAQPIEKGPASRPTILEVLEEAAEPSSQPADAGEEAHGQSEHGKNLTMPQRRARERNDDALEQAIKRAKLNSSASVAMLSIPPKTATTKATVASLDPMDIFMRAKGIPRASPDDEVDTEGSTTFIAAAAKKRQRPSPTSHASGSIQSPSPVHQHEDELIFQPPNLDAPLPSAQYFVTLRGLQHHSVLSALQDSRLSVQLVEQDCPAGQEESLLPHLILPASMHRASKGFVLLFKLTLLPSAMRDSGPPIPPYLDLRCTLESLLPRHYQSGLILLEGWNSDSGNPLPASLLATEKDFGTPTPISKARGALDDWLRQKGWTELVQVKVARSPVEAAWGIRGWDDGRQWG</sequence>
<dbReference type="Proteomes" id="UP000245884">
    <property type="component" value="Unassembled WGS sequence"/>
</dbReference>
<accession>A0A316UUS3</accession>